<keyword evidence="2" id="KW-1185">Reference proteome</keyword>
<dbReference type="PANTHER" id="PTHR45458">
    <property type="entry name" value="SHORT-CHAIN DEHYDROGENASE/REDUCTASE SDR"/>
    <property type="match status" value="1"/>
</dbReference>
<name>A0A0B4GXE0_METGA</name>
<dbReference type="InterPro" id="IPR002347">
    <property type="entry name" value="SDR_fam"/>
</dbReference>
<dbReference type="InterPro" id="IPR036291">
    <property type="entry name" value="NAD(P)-bd_dom_sf"/>
</dbReference>
<gene>
    <name evidence="1" type="ORF">MGU_10517</name>
</gene>
<dbReference type="Proteomes" id="UP000031192">
    <property type="component" value="Unassembled WGS sequence"/>
</dbReference>
<dbReference type="PRINTS" id="PR00081">
    <property type="entry name" value="GDHRDH"/>
</dbReference>
<evidence type="ECO:0000313" key="2">
    <source>
        <dbReference type="Proteomes" id="UP000031192"/>
    </source>
</evidence>
<dbReference type="GO" id="GO:0016616">
    <property type="term" value="F:oxidoreductase activity, acting on the CH-OH group of donors, NAD or NADP as acceptor"/>
    <property type="evidence" value="ECO:0007669"/>
    <property type="project" value="TreeGrafter"/>
</dbReference>
<organism evidence="1 2">
    <name type="scientific">Metarhizium guizhouense (strain ARSEF 977)</name>
    <dbReference type="NCBI Taxonomy" id="1276136"/>
    <lineage>
        <taxon>Eukaryota</taxon>
        <taxon>Fungi</taxon>
        <taxon>Dikarya</taxon>
        <taxon>Ascomycota</taxon>
        <taxon>Pezizomycotina</taxon>
        <taxon>Sordariomycetes</taxon>
        <taxon>Hypocreomycetidae</taxon>
        <taxon>Hypocreales</taxon>
        <taxon>Clavicipitaceae</taxon>
        <taxon>Metarhizium</taxon>
    </lineage>
</organism>
<sequence>MDGKPWVIIGASRGIGLEFVKQLLESGQPVVATVRNVSAAPKLFDLIASQGAQDRCIVEQCDVSSDESITDFARKMQQHVNKGIQLGNVVLNAGVLKYPNRATEISFADFALHLHTNTIGPIICAQKLLDLRSTARFLDFEDGFGAYAASKSALNQMLRHMAAELRRSKQKKRETVILALHPGEVETDMADIQLGWEVKGSISASESVSGMLMVMAEKGQGDTGTFWCWDGRDEVYWTGI</sequence>
<protein>
    <submittedName>
        <fullName evidence="1">NAD(P)-binding domain protein</fullName>
    </submittedName>
</protein>
<dbReference type="Pfam" id="PF00106">
    <property type="entry name" value="adh_short"/>
    <property type="match status" value="1"/>
</dbReference>
<dbReference type="PANTHER" id="PTHR45458:SF1">
    <property type="entry name" value="SHORT CHAIN DEHYDROGENASE"/>
    <property type="match status" value="1"/>
</dbReference>
<dbReference type="HOGENOM" id="CLU_010194_9_1_1"/>
<dbReference type="EMBL" id="AZNH01000100">
    <property type="protein sequence ID" value="KID82166.1"/>
    <property type="molecule type" value="Genomic_DNA"/>
</dbReference>
<dbReference type="AlphaFoldDB" id="A0A0B4GXE0"/>
<dbReference type="OrthoDB" id="5296at2759"/>
<accession>A0A0B4GXE0</accession>
<comment type="caution">
    <text evidence="1">The sequence shown here is derived from an EMBL/GenBank/DDBJ whole genome shotgun (WGS) entry which is preliminary data.</text>
</comment>
<dbReference type="InterPro" id="IPR052184">
    <property type="entry name" value="SDR_enzymes"/>
</dbReference>
<evidence type="ECO:0000313" key="1">
    <source>
        <dbReference type="EMBL" id="KID82166.1"/>
    </source>
</evidence>
<dbReference type="SUPFAM" id="SSF51735">
    <property type="entry name" value="NAD(P)-binding Rossmann-fold domains"/>
    <property type="match status" value="1"/>
</dbReference>
<dbReference type="Gene3D" id="3.40.50.720">
    <property type="entry name" value="NAD(P)-binding Rossmann-like Domain"/>
    <property type="match status" value="1"/>
</dbReference>
<proteinExistence type="predicted"/>
<reference evidence="1 2" key="1">
    <citation type="journal article" date="2014" name="Proc. Natl. Acad. Sci. U.S.A.">
        <title>Trajectory and genomic determinants of fungal-pathogen speciation and host adaptation.</title>
        <authorList>
            <person name="Hu X."/>
            <person name="Xiao G."/>
            <person name="Zheng P."/>
            <person name="Shang Y."/>
            <person name="Su Y."/>
            <person name="Zhang X."/>
            <person name="Liu X."/>
            <person name="Zhan S."/>
            <person name="St Leger R.J."/>
            <person name="Wang C."/>
        </authorList>
    </citation>
    <scope>NUCLEOTIDE SEQUENCE [LARGE SCALE GENOMIC DNA]</scope>
    <source>
        <strain evidence="1 2">ARSEF 977</strain>
    </source>
</reference>